<gene>
    <name evidence="3" type="ORF">GCM10009801_40000</name>
</gene>
<keyword evidence="4" id="KW-1185">Reference proteome</keyword>
<sequence>MSASQGSAPQHRRPRRFTRLQKISAAAGVAAVGATVLTTGLGSGQDEGEVEVAGGDIAVQPVAWKMAQQGPETQRKSVQEQSAQAGERARAEAKRKAEAAKKAAAKKKAEAVKRAADARKAEAAEKKRKAEAAKAAAERARKGAASRSAERAPASSAPSTPSAGRSAAPAAPSGSPQQIARQIIGDDAQFQCFSQIVERESGWRVNAQNASSGAYGLVQALPGSKMASAGADWRTNPATQIKWGLSYMKSTYGSPCGAWSFWQANNWY</sequence>
<dbReference type="Gene3D" id="1.10.530.10">
    <property type="match status" value="1"/>
</dbReference>
<proteinExistence type="predicted"/>
<accession>A0ABN2W1U7</accession>
<comment type="caution">
    <text evidence="3">The sequence shown here is derived from an EMBL/GenBank/DDBJ whole genome shotgun (WGS) entry which is preliminary data.</text>
</comment>
<dbReference type="SUPFAM" id="SSF53955">
    <property type="entry name" value="Lysozyme-like"/>
    <property type="match status" value="1"/>
</dbReference>
<feature type="domain" description="Transglycosylase SLT" evidence="2">
    <location>
        <begin position="193"/>
        <end position="257"/>
    </location>
</feature>
<name>A0ABN2W1U7_9ACTN</name>
<evidence type="ECO:0000313" key="4">
    <source>
        <dbReference type="Proteomes" id="UP001500016"/>
    </source>
</evidence>
<protein>
    <recommendedName>
        <fullName evidence="2">Transglycosylase SLT domain-containing protein</fullName>
    </recommendedName>
</protein>
<dbReference type="InterPro" id="IPR023346">
    <property type="entry name" value="Lysozyme-like_dom_sf"/>
</dbReference>
<feature type="compositionally biased region" description="Low complexity" evidence="1">
    <location>
        <begin position="143"/>
        <end position="176"/>
    </location>
</feature>
<feature type="region of interest" description="Disordered" evidence="1">
    <location>
        <begin position="65"/>
        <end position="178"/>
    </location>
</feature>
<feature type="compositionally biased region" description="Basic and acidic residues" evidence="1">
    <location>
        <begin position="87"/>
        <end position="141"/>
    </location>
</feature>
<evidence type="ECO:0000313" key="3">
    <source>
        <dbReference type="EMBL" id="GAA2081233.1"/>
    </source>
</evidence>
<dbReference type="InterPro" id="IPR008258">
    <property type="entry name" value="Transglycosylase_SLT_dom_1"/>
</dbReference>
<reference evidence="3 4" key="1">
    <citation type="journal article" date="2019" name="Int. J. Syst. Evol. Microbiol.">
        <title>The Global Catalogue of Microorganisms (GCM) 10K type strain sequencing project: providing services to taxonomists for standard genome sequencing and annotation.</title>
        <authorList>
            <consortium name="The Broad Institute Genomics Platform"/>
            <consortium name="The Broad Institute Genome Sequencing Center for Infectious Disease"/>
            <person name="Wu L."/>
            <person name="Ma J."/>
        </authorList>
    </citation>
    <scope>NUCLEOTIDE SEQUENCE [LARGE SCALE GENOMIC DNA]</scope>
    <source>
        <strain evidence="3 4">JCM 15478</strain>
    </source>
</reference>
<evidence type="ECO:0000256" key="1">
    <source>
        <dbReference type="SAM" id="MobiDB-lite"/>
    </source>
</evidence>
<evidence type="ECO:0000259" key="2">
    <source>
        <dbReference type="Pfam" id="PF01464"/>
    </source>
</evidence>
<dbReference type="Pfam" id="PF01464">
    <property type="entry name" value="SLT"/>
    <property type="match status" value="1"/>
</dbReference>
<dbReference type="EMBL" id="BAAAPE010000010">
    <property type="protein sequence ID" value="GAA2081233.1"/>
    <property type="molecule type" value="Genomic_DNA"/>
</dbReference>
<dbReference type="Proteomes" id="UP001500016">
    <property type="component" value="Unassembled WGS sequence"/>
</dbReference>
<dbReference type="RefSeq" id="WP_344530034.1">
    <property type="nucleotide sequence ID" value="NZ_BAAAPE010000010.1"/>
</dbReference>
<organism evidence="3 4">
    <name type="scientific">Streptomyces albiaxialis</name>
    <dbReference type="NCBI Taxonomy" id="329523"/>
    <lineage>
        <taxon>Bacteria</taxon>
        <taxon>Bacillati</taxon>
        <taxon>Actinomycetota</taxon>
        <taxon>Actinomycetes</taxon>
        <taxon>Kitasatosporales</taxon>
        <taxon>Streptomycetaceae</taxon>
        <taxon>Streptomyces</taxon>
    </lineage>
</organism>